<name>A0A7W6RQZ8_9HYPH</name>
<reference evidence="1 2" key="1">
    <citation type="submission" date="2020-08" db="EMBL/GenBank/DDBJ databases">
        <title>Genomic Encyclopedia of Type Strains, Phase IV (KMG-V): Genome sequencing to study the core and pangenomes of soil and plant-associated prokaryotes.</title>
        <authorList>
            <person name="Whitman W."/>
        </authorList>
    </citation>
    <scope>NUCLEOTIDE SEQUENCE [LARGE SCALE GENOMIC DNA]</scope>
    <source>
        <strain evidence="1 2">SEMIA 402</strain>
    </source>
</reference>
<dbReference type="RefSeq" id="WP_183927690.1">
    <property type="nucleotide sequence ID" value="NZ_JACIGM010000011.1"/>
</dbReference>
<comment type="caution">
    <text evidence="1">The sequence shown here is derived from an EMBL/GenBank/DDBJ whole genome shotgun (WGS) entry which is preliminary data.</text>
</comment>
<gene>
    <name evidence="1" type="ORF">GGE12_004857</name>
</gene>
<evidence type="ECO:0000313" key="1">
    <source>
        <dbReference type="EMBL" id="MBB4277059.1"/>
    </source>
</evidence>
<proteinExistence type="predicted"/>
<evidence type="ECO:0000313" key="2">
    <source>
        <dbReference type="Proteomes" id="UP000533641"/>
    </source>
</evidence>
<accession>A0A7W6RQZ8</accession>
<dbReference type="Proteomes" id="UP000533641">
    <property type="component" value="Unassembled WGS sequence"/>
</dbReference>
<sequence length="184" mass="20929">MASEADAKRLTKIRTRYEEASTDWSISANEKELFAVLAPKTAPVAIAEMTIDCGYVDRDFLLNAHSDIGFLLRLLKDAFAEIRRLKPPEDPQAVERRSAGRKQQEMEAHKDYAAECAMKCGDRLFRAFLVDRYQVPDVADAERIAVSVRNILRVASRGELNTDPAARARWIDFRSAFEAWRTHV</sequence>
<protein>
    <submittedName>
        <fullName evidence="1">Uncharacterized protein</fullName>
    </submittedName>
</protein>
<dbReference type="AlphaFoldDB" id="A0A7W6RQZ8"/>
<dbReference type="EMBL" id="JACIGM010000011">
    <property type="protein sequence ID" value="MBB4277059.1"/>
    <property type="molecule type" value="Genomic_DNA"/>
</dbReference>
<organism evidence="1 2">
    <name type="scientific">Rhizobium mongolense</name>
    <dbReference type="NCBI Taxonomy" id="57676"/>
    <lineage>
        <taxon>Bacteria</taxon>
        <taxon>Pseudomonadati</taxon>
        <taxon>Pseudomonadota</taxon>
        <taxon>Alphaproteobacteria</taxon>
        <taxon>Hyphomicrobiales</taxon>
        <taxon>Rhizobiaceae</taxon>
        <taxon>Rhizobium/Agrobacterium group</taxon>
        <taxon>Rhizobium</taxon>
    </lineage>
</organism>